<dbReference type="InterPro" id="IPR001304">
    <property type="entry name" value="C-type_lectin-like"/>
</dbReference>
<name>A0A2I4CN45_AUSLI</name>
<protein>
    <submittedName>
        <fullName evidence="3">Galactose-specific lectin nattectin</fullName>
    </submittedName>
</protein>
<dbReference type="KEGG" id="alim:106530346"/>
<dbReference type="AlphaFoldDB" id="A0A2I4CN45"/>
<dbReference type="OrthoDB" id="7357196at2759"/>
<dbReference type="InterPro" id="IPR016186">
    <property type="entry name" value="C-type_lectin-like/link_sf"/>
</dbReference>
<dbReference type="CDD" id="cd00037">
    <property type="entry name" value="CLECT"/>
    <property type="match status" value="1"/>
</dbReference>
<sequence length="219" mass="24620">MRRHQLPDRFTKRRRYKTTEFTFPQHPPSSACYCTAATAAWLKHHSKMSSALLFTLLLSGLGIGGNIFSDAGPDGCGILCEYCPAGWTLYEEKCYMFMETATYWANAEMICNVSDAHLTSIHGPDEYSFIRGLINEATGENTTTWVGGTNGEGDYWTWSDGSPFNFTNWGPEEPDNVDEYEYCMEINLNGEDYVHAENCDTRNAFVCAKDALMSFPLDA</sequence>
<evidence type="ECO:0000259" key="1">
    <source>
        <dbReference type="PROSITE" id="PS50041"/>
    </source>
</evidence>
<feature type="domain" description="C-type lectin" evidence="1">
    <location>
        <begin position="90"/>
        <end position="208"/>
    </location>
</feature>
<dbReference type="SUPFAM" id="SSF56436">
    <property type="entry name" value="C-type lectin-like"/>
    <property type="match status" value="1"/>
</dbReference>
<dbReference type="InterPro" id="IPR016187">
    <property type="entry name" value="CTDL_fold"/>
</dbReference>
<organism evidence="2 3">
    <name type="scientific">Austrofundulus limnaeus</name>
    <name type="common">Annual killifish</name>
    <dbReference type="NCBI Taxonomy" id="52670"/>
    <lineage>
        <taxon>Eukaryota</taxon>
        <taxon>Metazoa</taxon>
        <taxon>Chordata</taxon>
        <taxon>Craniata</taxon>
        <taxon>Vertebrata</taxon>
        <taxon>Euteleostomi</taxon>
        <taxon>Actinopterygii</taxon>
        <taxon>Neopterygii</taxon>
        <taxon>Teleostei</taxon>
        <taxon>Neoteleostei</taxon>
        <taxon>Acanthomorphata</taxon>
        <taxon>Ovalentaria</taxon>
        <taxon>Atherinomorphae</taxon>
        <taxon>Cyprinodontiformes</taxon>
        <taxon>Rivulidae</taxon>
        <taxon>Austrofundulus</taxon>
    </lineage>
</organism>
<dbReference type="InterPro" id="IPR050111">
    <property type="entry name" value="C-type_lectin/snaclec_domain"/>
</dbReference>
<dbReference type="Gene3D" id="3.10.100.10">
    <property type="entry name" value="Mannose-Binding Protein A, subunit A"/>
    <property type="match status" value="1"/>
</dbReference>
<gene>
    <name evidence="3" type="primary">LOC106530346</name>
</gene>
<dbReference type="RefSeq" id="XP_013881397.1">
    <property type="nucleotide sequence ID" value="XM_014025943.1"/>
</dbReference>
<dbReference type="GeneID" id="106530346"/>
<accession>A0A2I4CN45</accession>
<keyword evidence="2" id="KW-1185">Reference proteome</keyword>
<dbReference type="InParanoid" id="A0A2I4CN45"/>
<dbReference type="Proteomes" id="UP000192220">
    <property type="component" value="Unplaced"/>
</dbReference>
<dbReference type="PANTHER" id="PTHR22803">
    <property type="entry name" value="MANNOSE, PHOSPHOLIPASE, LECTIN RECEPTOR RELATED"/>
    <property type="match status" value="1"/>
</dbReference>
<proteinExistence type="predicted"/>
<dbReference type="Pfam" id="PF00059">
    <property type="entry name" value="Lectin_C"/>
    <property type="match status" value="1"/>
</dbReference>
<dbReference type="SMART" id="SM00034">
    <property type="entry name" value="CLECT"/>
    <property type="match status" value="1"/>
</dbReference>
<dbReference type="PROSITE" id="PS50041">
    <property type="entry name" value="C_TYPE_LECTIN_2"/>
    <property type="match status" value="1"/>
</dbReference>
<evidence type="ECO:0000313" key="2">
    <source>
        <dbReference type="Proteomes" id="UP000192220"/>
    </source>
</evidence>
<reference evidence="3" key="1">
    <citation type="submission" date="2025-08" db="UniProtKB">
        <authorList>
            <consortium name="RefSeq"/>
        </authorList>
    </citation>
    <scope>IDENTIFICATION</scope>
    <source>
        <strain evidence="3">Quisiro</strain>
        <tissue evidence="3">Liver</tissue>
    </source>
</reference>
<evidence type="ECO:0000313" key="3">
    <source>
        <dbReference type="RefSeq" id="XP_013881397.1"/>
    </source>
</evidence>